<organism evidence="1 2">
    <name type="scientific">Pistacia integerrima</name>
    <dbReference type="NCBI Taxonomy" id="434235"/>
    <lineage>
        <taxon>Eukaryota</taxon>
        <taxon>Viridiplantae</taxon>
        <taxon>Streptophyta</taxon>
        <taxon>Embryophyta</taxon>
        <taxon>Tracheophyta</taxon>
        <taxon>Spermatophyta</taxon>
        <taxon>Magnoliopsida</taxon>
        <taxon>eudicotyledons</taxon>
        <taxon>Gunneridae</taxon>
        <taxon>Pentapetalae</taxon>
        <taxon>rosids</taxon>
        <taxon>malvids</taxon>
        <taxon>Sapindales</taxon>
        <taxon>Anacardiaceae</taxon>
        <taxon>Pistacia</taxon>
    </lineage>
</organism>
<dbReference type="EMBL" id="CM047743">
    <property type="protein sequence ID" value="KAJ0029865.1"/>
    <property type="molecule type" value="Genomic_DNA"/>
</dbReference>
<protein>
    <submittedName>
        <fullName evidence="1">Uncharacterized protein</fullName>
    </submittedName>
</protein>
<evidence type="ECO:0000313" key="1">
    <source>
        <dbReference type="EMBL" id="KAJ0029865.1"/>
    </source>
</evidence>
<accession>A0ACC0Y3L6</accession>
<sequence>MQISRMASKIIFVALYIIYLSSELRPVNPETLIRAGYWSVGSKITSSDINSALFTHLICSYAVIDSTSYRIAFSQPSDETLFSTFTQTVRQKNPSVTTLLSIGNAVTNYSDFASMVSNPSYRKSFIDSSIKIARLYGFQGLDLNWAPNNSSDMFNMGVLKQYGPNVDVMYNATYCTIGTSWIGFDDVEAIRAKVSYAKEKGQLGYYVRQVADDNDWVLSQAAGTQ</sequence>
<dbReference type="Proteomes" id="UP001163603">
    <property type="component" value="Chromosome 8"/>
</dbReference>
<gene>
    <name evidence="1" type="ORF">Pint_14615</name>
</gene>
<comment type="caution">
    <text evidence="1">The sequence shown here is derived from an EMBL/GenBank/DDBJ whole genome shotgun (WGS) entry which is preliminary data.</text>
</comment>
<evidence type="ECO:0000313" key="2">
    <source>
        <dbReference type="Proteomes" id="UP001163603"/>
    </source>
</evidence>
<proteinExistence type="predicted"/>
<name>A0ACC0Y3L6_9ROSI</name>
<keyword evidence="2" id="KW-1185">Reference proteome</keyword>
<reference evidence="2" key="1">
    <citation type="journal article" date="2023" name="G3 (Bethesda)">
        <title>Genome assembly and association tests identify interacting loci associated with vigor, precocity, and sex in interspecific pistachio rootstocks.</title>
        <authorList>
            <person name="Palmer W."/>
            <person name="Jacygrad E."/>
            <person name="Sagayaradj S."/>
            <person name="Cavanaugh K."/>
            <person name="Han R."/>
            <person name="Bertier L."/>
            <person name="Beede B."/>
            <person name="Kafkas S."/>
            <person name="Golino D."/>
            <person name="Preece J."/>
            <person name="Michelmore R."/>
        </authorList>
    </citation>
    <scope>NUCLEOTIDE SEQUENCE [LARGE SCALE GENOMIC DNA]</scope>
</reference>